<dbReference type="SUPFAM" id="SSF51735">
    <property type="entry name" value="NAD(P)-binding Rossmann-fold domains"/>
    <property type="match status" value="1"/>
</dbReference>
<dbReference type="NCBIfam" id="NF047420">
    <property type="entry name" value="EF_P_mod_YmfI"/>
    <property type="match status" value="1"/>
</dbReference>
<dbReference type="Proteomes" id="UP000199300">
    <property type="component" value="Unassembled WGS sequence"/>
</dbReference>
<dbReference type="PRINTS" id="PR00081">
    <property type="entry name" value="GDHRDH"/>
</dbReference>
<dbReference type="EMBL" id="FODJ01000006">
    <property type="protein sequence ID" value="SEO31397.1"/>
    <property type="molecule type" value="Genomic_DNA"/>
</dbReference>
<reference evidence="2 3" key="1">
    <citation type="submission" date="2016-10" db="EMBL/GenBank/DDBJ databases">
        <authorList>
            <person name="de Groot N.N."/>
        </authorList>
    </citation>
    <scope>NUCLEOTIDE SEQUENCE [LARGE SCALE GENOMIC DNA]</scope>
    <source>
        <strain evidence="2 3">CGMCC 1.10434</strain>
    </source>
</reference>
<dbReference type="OrthoDB" id="9803333at2"/>
<protein>
    <submittedName>
        <fullName evidence="2">3-oxoacyl-[acyl-carrier protein] reductase</fullName>
    </submittedName>
</protein>
<dbReference type="RefSeq" id="WP_091497315.1">
    <property type="nucleotide sequence ID" value="NZ_FODJ01000006.1"/>
</dbReference>
<accession>A0A1H8NPA0</accession>
<dbReference type="Pfam" id="PF13561">
    <property type="entry name" value="adh_short_C2"/>
    <property type="match status" value="1"/>
</dbReference>
<gene>
    <name evidence="2" type="ORF">SAMN04488134_10657</name>
</gene>
<dbReference type="CDD" id="cd05233">
    <property type="entry name" value="SDR_c"/>
    <property type="match status" value="1"/>
</dbReference>
<evidence type="ECO:0000313" key="3">
    <source>
        <dbReference type="Proteomes" id="UP000199300"/>
    </source>
</evidence>
<dbReference type="InterPro" id="IPR002347">
    <property type="entry name" value="SDR_fam"/>
</dbReference>
<evidence type="ECO:0000256" key="1">
    <source>
        <dbReference type="ARBA" id="ARBA00006484"/>
    </source>
</evidence>
<dbReference type="PANTHER" id="PTHR42879:SF2">
    <property type="entry name" value="3-OXOACYL-[ACYL-CARRIER-PROTEIN] REDUCTASE FABG"/>
    <property type="match status" value="1"/>
</dbReference>
<keyword evidence="3" id="KW-1185">Reference proteome</keyword>
<dbReference type="STRING" id="872970.SAMN04488134_10657"/>
<comment type="similarity">
    <text evidence="1">Belongs to the short-chain dehydrogenases/reductases (SDR) family.</text>
</comment>
<proteinExistence type="inferred from homology"/>
<name>A0A1H8NPA0_9BACI</name>
<evidence type="ECO:0000313" key="2">
    <source>
        <dbReference type="EMBL" id="SEO31397.1"/>
    </source>
</evidence>
<dbReference type="InterPro" id="IPR050259">
    <property type="entry name" value="SDR"/>
</dbReference>
<sequence length="239" mass="26034">MDKHALVIGASGEIGGAIANTLVEDGFTLSLQYFQNKAAITELIQQLPAESVLEVIQADLSTLSGINQFKQQLSFSPTALIFAQGQGHYGLFQDTSTRTMDALYNVHVRAMWEISQQSLTAMVTKQKGDIIVISSIWGEHGASNEVLYSSVKGAQLAFVKALAKEVASNQVHVNAILPGFIDTKMNQAFNIDERAQLLQDIPAREFGSPKNIADLVTFLLRKESNYINGACIKLSGGWM</sequence>
<dbReference type="AlphaFoldDB" id="A0A1H8NPA0"/>
<dbReference type="PANTHER" id="PTHR42879">
    <property type="entry name" value="3-OXOACYL-(ACYL-CARRIER-PROTEIN) REDUCTASE"/>
    <property type="match status" value="1"/>
</dbReference>
<dbReference type="InterPro" id="IPR036291">
    <property type="entry name" value="NAD(P)-bd_dom_sf"/>
</dbReference>
<dbReference type="Gene3D" id="3.40.50.720">
    <property type="entry name" value="NAD(P)-binding Rossmann-like Domain"/>
    <property type="match status" value="1"/>
</dbReference>
<organism evidence="2 3">
    <name type="scientific">Amphibacillus marinus</name>
    <dbReference type="NCBI Taxonomy" id="872970"/>
    <lineage>
        <taxon>Bacteria</taxon>
        <taxon>Bacillati</taxon>
        <taxon>Bacillota</taxon>
        <taxon>Bacilli</taxon>
        <taxon>Bacillales</taxon>
        <taxon>Bacillaceae</taxon>
        <taxon>Amphibacillus</taxon>
    </lineage>
</organism>